<protein>
    <submittedName>
        <fullName evidence="3">Uncharacterized protein</fullName>
    </submittedName>
</protein>
<dbReference type="InterPro" id="IPR051534">
    <property type="entry name" value="CBASS_pafABC_assoc_protein"/>
</dbReference>
<accession>A0A5M8NZH2</accession>
<organism evidence="3 4">
    <name type="scientific">Candidatus Ordinivivax streblomastigis</name>
    <dbReference type="NCBI Taxonomy" id="2540710"/>
    <lineage>
        <taxon>Bacteria</taxon>
        <taxon>Pseudomonadati</taxon>
        <taxon>Bacteroidota</taxon>
        <taxon>Bacteroidia</taxon>
        <taxon>Bacteroidales</taxon>
        <taxon>Candidatus Ordinivivax</taxon>
    </lineage>
</organism>
<dbReference type="PANTHER" id="PTHR34580">
    <property type="match status" value="1"/>
</dbReference>
<evidence type="ECO:0000313" key="3">
    <source>
        <dbReference type="EMBL" id="KAA6301567.1"/>
    </source>
</evidence>
<feature type="domain" description="WYL" evidence="1">
    <location>
        <begin position="119"/>
        <end position="186"/>
    </location>
</feature>
<feature type="domain" description="WCX" evidence="2">
    <location>
        <begin position="218"/>
        <end position="294"/>
    </location>
</feature>
<dbReference type="EMBL" id="SNRX01000017">
    <property type="protein sequence ID" value="KAA6301567.1"/>
    <property type="molecule type" value="Genomic_DNA"/>
</dbReference>
<dbReference type="InterPro" id="IPR026881">
    <property type="entry name" value="WYL_dom"/>
</dbReference>
<evidence type="ECO:0000259" key="1">
    <source>
        <dbReference type="Pfam" id="PF13280"/>
    </source>
</evidence>
<dbReference type="PROSITE" id="PS52050">
    <property type="entry name" value="WYL"/>
    <property type="match status" value="1"/>
</dbReference>
<dbReference type="Proteomes" id="UP000324575">
    <property type="component" value="Unassembled WGS sequence"/>
</dbReference>
<gene>
    <name evidence="3" type="ORF">EZS26_002311</name>
</gene>
<dbReference type="AlphaFoldDB" id="A0A5M8NZH2"/>
<evidence type="ECO:0000259" key="2">
    <source>
        <dbReference type="Pfam" id="PF25583"/>
    </source>
</evidence>
<dbReference type="Pfam" id="PF13280">
    <property type="entry name" value="WYL"/>
    <property type="match status" value="1"/>
</dbReference>
<dbReference type="Pfam" id="PF25583">
    <property type="entry name" value="WCX"/>
    <property type="match status" value="1"/>
</dbReference>
<proteinExistence type="predicted"/>
<evidence type="ECO:0000313" key="4">
    <source>
        <dbReference type="Proteomes" id="UP000324575"/>
    </source>
</evidence>
<sequence>MAKNLFNRYIWLVDTIRAGKITFEEINRKWLRTSLSEGNDLSLRTFHNHRTAIEDIFDINIECDNHNGHVYYIANEDDIKNGSLRTWLLNTFAVNNLINESRDLKNRILFEEIPSGQRFLTTIIESMRDSFCIEITYQPFWLDTPLLLKIEPYCLKIFKQRWYVIARNCSLNEIRTYSLDRIRKIETTNAKYEMPKAFNAKAYFENSFGIEVVSQIQPCTVKIKAFGDRRNYLQTLPFHHSQEEIETHSEFSVFRYYIAPTYDFKQELLSCSDEIEVLSPVSLRKEIAETIKKMKNLYKEIT</sequence>
<reference evidence="3 4" key="1">
    <citation type="submission" date="2019-03" db="EMBL/GenBank/DDBJ databases">
        <title>Single cell metagenomics reveals metabolic interactions within the superorganism composed of flagellate Streblomastix strix and complex community of Bacteroidetes bacteria on its surface.</title>
        <authorList>
            <person name="Treitli S.C."/>
            <person name="Kolisko M."/>
            <person name="Husnik F."/>
            <person name="Keeling P."/>
            <person name="Hampl V."/>
        </authorList>
    </citation>
    <scope>NUCLEOTIDE SEQUENCE [LARGE SCALE GENOMIC DNA]</scope>
    <source>
        <strain evidence="3">St1</strain>
    </source>
</reference>
<dbReference type="InterPro" id="IPR057727">
    <property type="entry name" value="WCX_dom"/>
</dbReference>
<comment type="caution">
    <text evidence="3">The sequence shown here is derived from an EMBL/GenBank/DDBJ whole genome shotgun (WGS) entry which is preliminary data.</text>
</comment>
<dbReference type="PANTHER" id="PTHR34580:SF9">
    <property type="entry name" value="SLL5097 PROTEIN"/>
    <property type="match status" value="1"/>
</dbReference>
<name>A0A5M8NZH2_9BACT</name>